<dbReference type="Gene3D" id="3.30.70.380">
    <property type="entry name" value="Ferrodoxin-fold anticodon-binding domain"/>
    <property type="match status" value="1"/>
</dbReference>
<dbReference type="InterPro" id="IPR020825">
    <property type="entry name" value="Phe-tRNA_synthase-like_B3/B4"/>
</dbReference>
<dbReference type="PANTHER" id="PTHR10947:SF0">
    <property type="entry name" value="PHENYLALANINE--TRNA LIGASE BETA SUBUNIT"/>
    <property type="match status" value="1"/>
</dbReference>
<name>A0A2K2H8A7_9BACT</name>
<dbReference type="Pfam" id="PF03484">
    <property type="entry name" value="B5"/>
    <property type="match status" value="1"/>
</dbReference>
<comment type="caution">
    <text evidence="20">The sequence shown here is derived from an EMBL/GenBank/DDBJ whole genome shotgun (WGS) entry which is preliminary data.</text>
</comment>
<dbReference type="InterPro" id="IPR041616">
    <property type="entry name" value="PheRS_beta_core"/>
</dbReference>
<dbReference type="Pfam" id="PF03147">
    <property type="entry name" value="FDX-ACB"/>
    <property type="match status" value="1"/>
</dbReference>
<evidence type="ECO:0000259" key="19">
    <source>
        <dbReference type="PROSITE" id="PS51483"/>
    </source>
</evidence>
<evidence type="ECO:0000256" key="8">
    <source>
        <dbReference type="ARBA" id="ARBA00022741"/>
    </source>
</evidence>
<dbReference type="InterPro" id="IPR004532">
    <property type="entry name" value="Phe-tRNA-ligase_IIc_bsu_bact"/>
</dbReference>
<keyword evidence="8 15" id="KW-0547">Nucleotide-binding</keyword>
<dbReference type="InterPro" id="IPR002547">
    <property type="entry name" value="tRNA-bd_dom"/>
</dbReference>
<evidence type="ECO:0000256" key="10">
    <source>
        <dbReference type="ARBA" id="ARBA00022842"/>
    </source>
</evidence>
<evidence type="ECO:0000256" key="3">
    <source>
        <dbReference type="ARBA" id="ARBA00011209"/>
    </source>
</evidence>
<dbReference type="SMART" id="SM00873">
    <property type="entry name" value="B3_4"/>
    <property type="match status" value="1"/>
</dbReference>
<dbReference type="EMBL" id="PPFX01000028">
    <property type="protein sequence ID" value="PNU19535.1"/>
    <property type="molecule type" value="Genomic_DNA"/>
</dbReference>
<dbReference type="EC" id="6.1.1.20" evidence="15"/>
<keyword evidence="13 15" id="KW-0030">Aminoacyl-tRNA synthetase</keyword>
<accession>A0A2K2H8A7</accession>
<dbReference type="HAMAP" id="MF_00283">
    <property type="entry name" value="Phe_tRNA_synth_beta1"/>
    <property type="match status" value="1"/>
</dbReference>
<dbReference type="AlphaFoldDB" id="A0A2K2H8A7"/>
<evidence type="ECO:0000256" key="14">
    <source>
        <dbReference type="ARBA" id="ARBA00049255"/>
    </source>
</evidence>
<dbReference type="FunFam" id="3.50.40.10:FF:000001">
    <property type="entry name" value="Phenylalanine--tRNA ligase beta subunit"/>
    <property type="match status" value="1"/>
</dbReference>
<dbReference type="FunFam" id="3.30.70.380:FF:000001">
    <property type="entry name" value="Phenylalanine--tRNA ligase beta subunit"/>
    <property type="match status" value="1"/>
</dbReference>
<evidence type="ECO:0000256" key="13">
    <source>
        <dbReference type="ARBA" id="ARBA00023146"/>
    </source>
</evidence>
<dbReference type="NCBIfam" id="NF045760">
    <property type="entry name" value="YtpR"/>
    <property type="match status" value="1"/>
</dbReference>
<dbReference type="Pfam" id="PF17759">
    <property type="entry name" value="tRNA_synthFbeta"/>
    <property type="match status" value="1"/>
</dbReference>
<keyword evidence="6 15" id="KW-0436">Ligase</keyword>
<dbReference type="SUPFAM" id="SSF55681">
    <property type="entry name" value="Class II aaRS and biotin synthetases"/>
    <property type="match status" value="1"/>
</dbReference>
<evidence type="ECO:0000256" key="4">
    <source>
        <dbReference type="ARBA" id="ARBA00022490"/>
    </source>
</evidence>
<dbReference type="PROSITE" id="PS50886">
    <property type="entry name" value="TRBD"/>
    <property type="match status" value="1"/>
</dbReference>
<dbReference type="InterPro" id="IPR009061">
    <property type="entry name" value="DNA-bd_dom_put_sf"/>
</dbReference>
<dbReference type="GO" id="GO:0009328">
    <property type="term" value="C:phenylalanine-tRNA ligase complex"/>
    <property type="evidence" value="ECO:0007669"/>
    <property type="project" value="TreeGrafter"/>
</dbReference>
<dbReference type="GO" id="GO:0006432">
    <property type="term" value="P:phenylalanyl-tRNA aminoacylation"/>
    <property type="evidence" value="ECO:0007669"/>
    <property type="project" value="UniProtKB-UniRule"/>
</dbReference>
<dbReference type="InterPro" id="IPR005146">
    <property type="entry name" value="B3/B4_tRNA-bd"/>
</dbReference>
<evidence type="ECO:0000256" key="1">
    <source>
        <dbReference type="ARBA" id="ARBA00004496"/>
    </source>
</evidence>
<dbReference type="FunFam" id="2.40.50.140:FF:000045">
    <property type="entry name" value="Phenylalanine--tRNA ligase beta subunit"/>
    <property type="match status" value="1"/>
</dbReference>
<dbReference type="InterPro" id="IPR005121">
    <property type="entry name" value="Fdx_antiC-bd"/>
</dbReference>
<evidence type="ECO:0000259" key="18">
    <source>
        <dbReference type="PROSITE" id="PS51447"/>
    </source>
</evidence>
<sequence length="802" mass="88660">MIVTLSWLKEFVDISLPPEDLAHRLTMAGLEVEAVDNLGADLDSVVVARLVSVEKHPEADRLTLCQVDNGSDTVQVVCGATNHRTGDLVAFAQVGSVLPGDFKIKKSKIRGLVSMGMLCSEKELGLSEESDGIMILPAGLAPGTPVFEALDLKDVRFEIGLTPNRPDCLSVLGVAREIAAMTGSELRVPQPRVVETGTPITEQTSVTIEEPDHCPRYLARLVRGVKIGPSPAWLARRLEAIGQRSVNNVVDVTNLVMMELGQPMHAFDFNLLREGRIVVRKAGDGDPFTTLDDQQRRLAADDLMICDGVGPVALAGIMGGQNSEIQEHTVDVLLESAYFAPNTIRRTSKRLGIHSESSHRFERGTDVNMAPVALERAAALINEVAGGQVCPGVIDAYPNPVKPCRIWLSREKTCATLGIDLDIETIGQLLRGIGIDVENDPSATGEGLLCGVPSFRPDLERDIDLVEEVARLNGYDAIPATMPESRAMITMPQPHQLLVRRLRDRMVAAGFCEIVSYSFISPAAFDQIALSPDDRRRHPVKILNPLTEEQSVMRTTLVPSVLDTVARNFSYRSLDQRLFELRPVFQRTEDGSLEPTMLTAVMTGRREPIGWANSQENVDFYDLKGVAEQVLRGFGDADLEWQIDAGENYFHPGKSCRILTAGKLLGRLGEVHPMVARNYDFEAPVFLLEIFVDTLLELDLPQARFEQLSRFPDSFRDTAILVDEDVPAENVLRIIKKGSSRFVEEVRLFDLYRGKGVPEGKKSIAFRVRYRSSEKTFTDEEISKAHSRIVRLLEKEIGAEVR</sequence>
<dbReference type="RefSeq" id="WP_103115956.1">
    <property type="nucleotide sequence ID" value="NZ_PPFX01000028.1"/>
</dbReference>
<dbReference type="SUPFAM" id="SSF56037">
    <property type="entry name" value="PheT/TilS domain"/>
    <property type="match status" value="1"/>
</dbReference>
<evidence type="ECO:0000256" key="6">
    <source>
        <dbReference type="ARBA" id="ARBA00022598"/>
    </source>
</evidence>
<dbReference type="InterPro" id="IPR045060">
    <property type="entry name" value="Phe-tRNA-ligase_IIc_bsu"/>
</dbReference>
<comment type="similarity">
    <text evidence="2 15">Belongs to the phenylalanyl-tRNA synthetase beta subunit family. Type 1 subfamily.</text>
</comment>
<dbReference type="NCBIfam" id="TIGR00472">
    <property type="entry name" value="pheT_bact"/>
    <property type="match status" value="1"/>
</dbReference>
<dbReference type="InterPro" id="IPR005147">
    <property type="entry name" value="tRNA_synthase_B5-dom"/>
</dbReference>
<dbReference type="InterPro" id="IPR012340">
    <property type="entry name" value="NA-bd_OB-fold"/>
</dbReference>
<dbReference type="Gene3D" id="2.40.50.140">
    <property type="entry name" value="Nucleic acid-binding proteins"/>
    <property type="match status" value="1"/>
</dbReference>
<organism evidence="20 21">
    <name type="scientific">Geothermobacter hydrogeniphilus</name>
    <dbReference type="NCBI Taxonomy" id="1969733"/>
    <lineage>
        <taxon>Bacteria</taxon>
        <taxon>Pseudomonadati</taxon>
        <taxon>Thermodesulfobacteriota</taxon>
        <taxon>Desulfuromonadia</taxon>
        <taxon>Desulfuromonadales</taxon>
        <taxon>Geothermobacteraceae</taxon>
        <taxon>Geothermobacter</taxon>
    </lineage>
</organism>
<dbReference type="PROSITE" id="PS51483">
    <property type="entry name" value="B5"/>
    <property type="match status" value="1"/>
</dbReference>
<keyword evidence="5 16" id="KW-0820">tRNA-binding</keyword>
<dbReference type="InterPro" id="IPR045864">
    <property type="entry name" value="aa-tRNA-synth_II/BPL/LPL"/>
</dbReference>
<evidence type="ECO:0000256" key="2">
    <source>
        <dbReference type="ARBA" id="ARBA00008653"/>
    </source>
</evidence>
<dbReference type="GO" id="GO:0005524">
    <property type="term" value="F:ATP binding"/>
    <property type="evidence" value="ECO:0007669"/>
    <property type="project" value="UniProtKB-UniRule"/>
</dbReference>
<comment type="subunit">
    <text evidence="3 15">Tetramer of two alpha and two beta subunits.</text>
</comment>
<keyword evidence="10 15" id="KW-0460">Magnesium</keyword>
<dbReference type="OrthoDB" id="9805455at2"/>
<comment type="subcellular location">
    <subcellularLocation>
        <location evidence="1 15">Cytoplasm</location>
    </subcellularLocation>
</comment>
<dbReference type="PANTHER" id="PTHR10947">
    <property type="entry name" value="PHENYLALANYL-TRNA SYNTHETASE BETA CHAIN AND LEUCINE-RICH REPEAT-CONTAINING PROTEIN 47"/>
    <property type="match status" value="1"/>
</dbReference>
<dbReference type="Gene3D" id="3.30.930.10">
    <property type="entry name" value="Bira Bifunctional Protein, Domain 2"/>
    <property type="match status" value="1"/>
</dbReference>
<evidence type="ECO:0000313" key="21">
    <source>
        <dbReference type="Proteomes" id="UP000236340"/>
    </source>
</evidence>
<dbReference type="GO" id="GO:0000049">
    <property type="term" value="F:tRNA binding"/>
    <property type="evidence" value="ECO:0007669"/>
    <property type="project" value="UniProtKB-UniRule"/>
</dbReference>
<evidence type="ECO:0000256" key="5">
    <source>
        <dbReference type="ARBA" id="ARBA00022555"/>
    </source>
</evidence>
<gene>
    <name evidence="15" type="primary">pheT</name>
    <name evidence="20" type="ORF">C2E25_11915</name>
</gene>
<feature type="binding site" evidence="15">
    <location>
        <position position="458"/>
    </location>
    <ligand>
        <name>Mg(2+)</name>
        <dbReference type="ChEBI" id="CHEBI:18420"/>
        <note>shared with alpha subunit</note>
    </ligand>
</feature>
<feature type="domain" description="TRNA-binding" evidence="17">
    <location>
        <begin position="39"/>
        <end position="147"/>
    </location>
</feature>
<protein>
    <recommendedName>
        <fullName evidence="15">Phenylalanine--tRNA ligase beta subunit</fullName>
        <ecNumber evidence="15">6.1.1.20</ecNumber>
    </recommendedName>
    <alternativeName>
        <fullName evidence="15">Phenylalanyl-tRNA synthetase beta subunit</fullName>
        <shortName evidence="15">PheRS</shortName>
    </alternativeName>
</protein>
<dbReference type="Pfam" id="PF01588">
    <property type="entry name" value="tRNA_bind"/>
    <property type="match status" value="1"/>
</dbReference>
<dbReference type="PROSITE" id="PS51447">
    <property type="entry name" value="FDX_ACB"/>
    <property type="match status" value="1"/>
</dbReference>
<dbReference type="SMART" id="SM00896">
    <property type="entry name" value="FDX-ACB"/>
    <property type="match status" value="1"/>
</dbReference>
<evidence type="ECO:0000256" key="7">
    <source>
        <dbReference type="ARBA" id="ARBA00022723"/>
    </source>
</evidence>
<dbReference type="Pfam" id="PF03483">
    <property type="entry name" value="B3_4"/>
    <property type="match status" value="1"/>
</dbReference>
<evidence type="ECO:0000256" key="9">
    <source>
        <dbReference type="ARBA" id="ARBA00022840"/>
    </source>
</evidence>
<dbReference type="CDD" id="cd00769">
    <property type="entry name" value="PheRS_beta_core"/>
    <property type="match status" value="1"/>
</dbReference>
<keyword evidence="4 15" id="KW-0963">Cytoplasm</keyword>
<comment type="cofactor">
    <cofactor evidence="15">
        <name>Mg(2+)</name>
        <dbReference type="ChEBI" id="CHEBI:18420"/>
    </cofactor>
    <text evidence="15">Binds 2 magnesium ions per tetramer.</text>
</comment>
<dbReference type="InterPro" id="IPR036690">
    <property type="entry name" value="Fdx_antiC-bd_sf"/>
</dbReference>
<dbReference type="SUPFAM" id="SSF54991">
    <property type="entry name" value="Anticodon-binding domain of PheRS"/>
    <property type="match status" value="1"/>
</dbReference>
<evidence type="ECO:0000313" key="20">
    <source>
        <dbReference type="EMBL" id="PNU19535.1"/>
    </source>
</evidence>
<dbReference type="InterPro" id="IPR033714">
    <property type="entry name" value="tRNA_bind_bactPheRS"/>
</dbReference>
<feature type="binding site" evidence="15">
    <location>
        <position position="467"/>
    </location>
    <ligand>
        <name>Mg(2+)</name>
        <dbReference type="ChEBI" id="CHEBI:18420"/>
        <note>shared with alpha subunit</note>
    </ligand>
</feature>
<dbReference type="Gene3D" id="3.30.56.10">
    <property type="match status" value="2"/>
</dbReference>
<dbReference type="SUPFAM" id="SSF46955">
    <property type="entry name" value="Putative DNA-binding domain"/>
    <property type="match status" value="1"/>
</dbReference>
<proteinExistence type="inferred from homology"/>
<feature type="binding site" evidence="15">
    <location>
        <position position="468"/>
    </location>
    <ligand>
        <name>Mg(2+)</name>
        <dbReference type="ChEBI" id="CHEBI:18420"/>
        <note>shared with alpha subunit</note>
    </ligand>
</feature>
<keyword evidence="11 16" id="KW-0694">RNA-binding</keyword>
<evidence type="ECO:0000256" key="15">
    <source>
        <dbReference type="HAMAP-Rule" id="MF_00283"/>
    </source>
</evidence>
<dbReference type="Gene3D" id="3.50.40.10">
    <property type="entry name" value="Phenylalanyl-trna Synthetase, Chain B, domain 3"/>
    <property type="match status" value="1"/>
</dbReference>
<dbReference type="SUPFAM" id="SSF50249">
    <property type="entry name" value="Nucleic acid-binding proteins"/>
    <property type="match status" value="1"/>
</dbReference>
<dbReference type="CDD" id="cd02796">
    <property type="entry name" value="tRNA_bind_bactPheRS"/>
    <property type="match status" value="1"/>
</dbReference>
<reference evidence="20 21" key="1">
    <citation type="journal article" date="2018" name="Genome Announc.">
        <title>Genome Sequence of Geothermobacter sp. HR-1 Iron Reducer from the Loihi Seamount.</title>
        <authorList>
            <person name="Smith H."/>
            <person name="Abuyen K."/>
            <person name="Tremblay J."/>
            <person name="Savalia P."/>
            <person name="Perez-Rodriguez I."/>
            <person name="Emerson D."/>
            <person name="Tully B."/>
            <person name="Amend J."/>
        </authorList>
    </citation>
    <scope>NUCLEOTIDE SEQUENCE [LARGE SCALE GENOMIC DNA]</scope>
    <source>
        <strain evidence="20 21">HR-1</strain>
    </source>
</reference>
<keyword evidence="7 15" id="KW-0479">Metal-binding</keyword>
<keyword evidence="9 15" id="KW-0067">ATP-binding</keyword>
<feature type="domain" description="B5" evidence="19">
    <location>
        <begin position="401"/>
        <end position="480"/>
    </location>
</feature>
<dbReference type="Proteomes" id="UP000236340">
    <property type="component" value="Unassembled WGS sequence"/>
</dbReference>
<evidence type="ECO:0000256" key="16">
    <source>
        <dbReference type="PROSITE-ProRule" id="PRU00209"/>
    </source>
</evidence>
<dbReference type="SMART" id="SM00874">
    <property type="entry name" value="B5"/>
    <property type="match status" value="1"/>
</dbReference>
<dbReference type="GO" id="GO:0004826">
    <property type="term" value="F:phenylalanine-tRNA ligase activity"/>
    <property type="evidence" value="ECO:0007669"/>
    <property type="project" value="UniProtKB-UniRule"/>
</dbReference>
<evidence type="ECO:0000256" key="12">
    <source>
        <dbReference type="ARBA" id="ARBA00022917"/>
    </source>
</evidence>
<evidence type="ECO:0000256" key="11">
    <source>
        <dbReference type="ARBA" id="ARBA00022884"/>
    </source>
</evidence>
<feature type="binding site" evidence="15">
    <location>
        <position position="464"/>
    </location>
    <ligand>
        <name>Mg(2+)</name>
        <dbReference type="ChEBI" id="CHEBI:18420"/>
        <note>shared with alpha subunit</note>
    </ligand>
</feature>
<comment type="catalytic activity">
    <reaction evidence="14 15">
        <text>tRNA(Phe) + L-phenylalanine + ATP = L-phenylalanyl-tRNA(Phe) + AMP + diphosphate + H(+)</text>
        <dbReference type="Rhea" id="RHEA:19413"/>
        <dbReference type="Rhea" id="RHEA-COMP:9668"/>
        <dbReference type="Rhea" id="RHEA-COMP:9699"/>
        <dbReference type="ChEBI" id="CHEBI:15378"/>
        <dbReference type="ChEBI" id="CHEBI:30616"/>
        <dbReference type="ChEBI" id="CHEBI:33019"/>
        <dbReference type="ChEBI" id="CHEBI:58095"/>
        <dbReference type="ChEBI" id="CHEBI:78442"/>
        <dbReference type="ChEBI" id="CHEBI:78531"/>
        <dbReference type="ChEBI" id="CHEBI:456215"/>
        <dbReference type="EC" id="6.1.1.20"/>
    </reaction>
</comment>
<evidence type="ECO:0000259" key="17">
    <source>
        <dbReference type="PROSITE" id="PS50886"/>
    </source>
</evidence>
<dbReference type="GO" id="GO:0000287">
    <property type="term" value="F:magnesium ion binding"/>
    <property type="evidence" value="ECO:0007669"/>
    <property type="project" value="UniProtKB-UniRule"/>
</dbReference>
<keyword evidence="12 15" id="KW-0648">Protein biosynthesis</keyword>
<feature type="domain" description="FDX-ACB" evidence="18">
    <location>
        <begin position="709"/>
        <end position="802"/>
    </location>
</feature>